<keyword evidence="1" id="KW-0472">Membrane</keyword>
<keyword evidence="5" id="KW-1185">Reference proteome</keyword>
<dbReference type="Proteomes" id="UP001016761">
    <property type="component" value="Unassembled WGS sequence"/>
</dbReference>
<proteinExistence type="predicted"/>
<accession>A0A8J8GIY3</accession>
<evidence type="ECO:0000256" key="1">
    <source>
        <dbReference type="SAM" id="Phobius"/>
    </source>
</evidence>
<dbReference type="AlphaFoldDB" id="A0A8J8GIY3"/>
<dbReference type="RefSeq" id="WP_174681505.1">
    <property type="nucleotide sequence ID" value="NZ_JABUQZ010000001.1"/>
</dbReference>
<gene>
    <name evidence="2" type="ORF">HT576_05570</name>
    <name evidence="3" type="ORF">HTZ84_15485</name>
</gene>
<dbReference type="Proteomes" id="UP000728647">
    <property type="component" value="Unassembled WGS sequence"/>
</dbReference>
<name>A0A8J8GIY3_9EURY</name>
<comment type="caution">
    <text evidence="2">The sequence shown here is derived from an EMBL/GenBank/DDBJ whole genome shotgun (WGS) entry which is preliminary data.</text>
</comment>
<protein>
    <submittedName>
        <fullName evidence="2">Uncharacterized protein</fullName>
    </submittedName>
</protein>
<reference evidence="2 5" key="1">
    <citation type="submission" date="2020-06" db="EMBL/GenBank/DDBJ databases">
        <title>Haloterrigena sp. nov., an extremely halophilic archaeon isolated from a saline sediment.</title>
        <authorList>
            <person name="Liu B.-B."/>
        </authorList>
    </citation>
    <scope>NUCLEOTIDE SEQUENCE</scope>
    <source>
        <strain evidence="2">SYSU A121-1</strain>
        <strain evidence="3 5">SYSU A558-1</strain>
    </source>
</reference>
<evidence type="ECO:0000313" key="4">
    <source>
        <dbReference type="Proteomes" id="UP000728647"/>
    </source>
</evidence>
<keyword evidence="1" id="KW-0812">Transmembrane</keyword>
<evidence type="ECO:0000313" key="5">
    <source>
        <dbReference type="Proteomes" id="UP001016761"/>
    </source>
</evidence>
<dbReference type="EMBL" id="JABURA010000001">
    <property type="protein sequence ID" value="NUB90501.1"/>
    <property type="molecule type" value="Genomic_DNA"/>
</dbReference>
<organism evidence="2 4">
    <name type="scientific">Haloterrigena gelatinilytica</name>
    <dbReference type="NCBI Taxonomy" id="2741724"/>
    <lineage>
        <taxon>Archaea</taxon>
        <taxon>Methanobacteriati</taxon>
        <taxon>Methanobacteriota</taxon>
        <taxon>Stenosarchaea group</taxon>
        <taxon>Halobacteria</taxon>
        <taxon>Halobacteriales</taxon>
        <taxon>Natrialbaceae</taxon>
        <taxon>Haloterrigena</taxon>
    </lineage>
</organism>
<evidence type="ECO:0000313" key="3">
    <source>
        <dbReference type="EMBL" id="NUC73687.1"/>
    </source>
</evidence>
<dbReference type="EMBL" id="JABUQZ010000001">
    <property type="protein sequence ID" value="NUC73687.1"/>
    <property type="molecule type" value="Genomic_DNA"/>
</dbReference>
<evidence type="ECO:0000313" key="2">
    <source>
        <dbReference type="EMBL" id="NUB90501.1"/>
    </source>
</evidence>
<feature type="transmembrane region" description="Helical" evidence="1">
    <location>
        <begin position="20"/>
        <end position="42"/>
    </location>
</feature>
<keyword evidence="1" id="KW-1133">Transmembrane helix</keyword>
<sequence length="46" mass="4979">MIGFLRTMPIRNGSETLVPFALAAVIAILGALVYLELVTVLLEYAD</sequence>